<dbReference type="Proteomes" id="UP001500124">
    <property type="component" value="Unassembled WGS sequence"/>
</dbReference>
<reference evidence="4" key="1">
    <citation type="journal article" date="2019" name="Int. J. Syst. Evol. Microbiol.">
        <title>The Global Catalogue of Microorganisms (GCM) 10K type strain sequencing project: providing services to taxonomists for standard genome sequencing and annotation.</title>
        <authorList>
            <consortium name="The Broad Institute Genomics Platform"/>
            <consortium name="The Broad Institute Genome Sequencing Center for Infectious Disease"/>
            <person name="Wu L."/>
            <person name="Ma J."/>
        </authorList>
    </citation>
    <scope>NUCLEOTIDE SEQUENCE [LARGE SCALE GENOMIC DNA]</scope>
    <source>
        <strain evidence="4">JCM 18410</strain>
    </source>
</reference>
<dbReference type="PROSITE" id="PS00086">
    <property type="entry name" value="CYTOCHROME_P450"/>
    <property type="match status" value="1"/>
</dbReference>
<comment type="caution">
    <text evidence="3">The sequence shown here is derived from an EMBL/GenBank/DDBJ whole genome shotgun (WGS) entry which is preliminary data.</text>
</comment>
<dbReference type="PANTHER" id="PTHR46696">
    <property type="entry name" value="P450, PUTATIVE (EUROFUNG)-RELATED"/>
    <property type="match status" value="1"/>
</dbReference>
<dbReference type="InterPro" id="IPR036396">
    <property type="entry name" value="Cyt_P450_sf"/>
</dbReference>
<keyword evidence="4" id="KW-1185">Reference proteome</keyword>
<dbReference type="EMBL" id="BAABKC010000111">
    <property type="protein sequence ID" value="GAA5074516.1"/>
    <property type="molecule type" value="Genomic_DNA"/>
</dbReference>
<keyword evidence="2" id="KW-0503">Monooxygenase</keyword>
<evidence type="ECO:0000256" key="1">
    <source>
        <dbReference type="ARBA" id="ARBA00010617"/>
    </source>
</evidence>
<evidence type="ECO:0000313" key="3">
    <source>
        <dbReference type="EMBL" id="GAA5074516.1"/>
    </source>
</evidence>
<keyword evidence="2" id="KW-0560">Oxidoreductase</keyword>
<dbReference type="PANTHER" id="PTHR46696:SF1">
    <property type="entry name" value="CYTOCHROME P450 YJIB-RELATED"/>
    <property type="match status" value="1"/>
</dbReference>
<dbReference type="PRINTS" id="PR00385">
    <property type="entry name" value="P450"/>
</dbReference>
<sequence length="402" mass="43624">MNPPSALRLAVRPYFDPFDPDLHTDPYARYAAVRERAALCEGPHGLMVVTRHAEVSRALRDNRLGHGPLTAPNRIFSFLGMDPPEHGPLRRIAARLFGPAAISALAPEVATAVDGLLDIALEKQHVDLLTDFAYPLSLRVVCGLFALPEQEQPWIREQTPPIARLLDPPYALTEHDLAAAHSAAGGFVAYLHRKINDRRRRPGSDALSALIAEADSGTTLARHDLLPLCALLLMAGYETTANIITNSALALLRHPAQLATARSKAGRAGHGRLDSSTMNELLRYDSSIQITFRTVQRPTSIAGTPLHRGTPVALLIGSANHDPRVFARPDRLDVDRAPNPHLSFGAGIHYCLGAPLARLEASLALGRLLARTRSIELADRVVRHKDITATIRGVTALPVTLT</sequence>
<dbReference type="SUPFAM" id="SSF48264">
    <property type="entry name" value="Cytochrome P450"/>
    <property type="match status" value="1"/>
</dbReference>
<dbReference type="InterPro" id="IPR001128">
    <property type="entry name" value="Cyt_P450"/>
</dbReference>
<dbReference type="Pfam" id="PF00067">
    <property type="entry name" value="p450"/>
    <property type="match status" value="1"/>
</dbReference>
<dbReference type="InterPro" id="IPR017972">
    <property type="entry name" value="Cyt_P450_CS"/>
</dbReference>
<dbReference type="Gene3D" id="1.10.630.10">
    <property type="entry name" value="Cytochrome P450"/>
    <property type="match status" value="1"/>
</dbReference>
<gene>
    <name evidence="3" type="ORF">GCM10023336_62690</name>
</gene>
<dbReference type="InterPro" id="IPR002397">
    <property type="entry name" value="Cyt_P450_B"/>
</dbReference>
<dbReference type="RefSeq" id="WP_345671405.1">
    <property type="nucleotide sequence ID" value="NZ_BAABKC010000111.1"/>
</dbReference>
<dbReference type="PRINTS" id="PR00359">
    <property type="entry name" value="BP450"/>
</dbReference>
<keyword evidence="2" id="KW-0349">Heme</keyword>
<keyword evidence="2" id="KW-0479">Metal-binding</keyword>
<evidence type="ECO:0000256" key="2">
    <source>
        <dbReference type="RuleBase" id="RU000461"/>
    </source>
</evidence>
<organism evidence="3 4">
    <name type="scientific">Streptomyces similanensis</name>
    <dbReference type="NCBI Taxonomy" id="1274988"/>
    <lineage>
        <taxon>Bacteria</taxon>
        <taxon>Bacillati</taxon>
        <taxon>Actinomycetota</taxon>
        <taxon>Actinomycetes</taxon>
        <taxon>Kitasatosporales</taxon>
        <taxon>Streptomycetaceae</taxon>
        <taxon>Streptomyces</taxon>
    </lineage>
</organism>
<proteinExistence type="inferred from homology"/>
<protein>
    <submittedName>
        <fullName evidence="3">Cytochrome P450</fullName>
    </submittedName>
</protein>
<accession>A0ABP9LDP2</accession>
<evidence type="ECO:0000313" key="4">
    <source>
        <dbReference type="Proteomes" id="UP001500124"/>
    </source>
</evidence>
<name>A0ABP9LDP2_9ACTN</name>
<keyword evidence="2" id="KW-0408">Iron</keyword>
<comment type="similarity">
    <text evidence="1 2">Belongs to the cytochrome P450 family.</text>
</comment>
<dbReference type="CDD" id="cd20625">
    <property type="entry name" value="CYP164-like"/>
    <property type="match status" value="1"/>
</dbReference>